<dbReference type="SMART" id="SM00062">
    <property type="entry name" value="PBPb"/>
    <property type="match status" value="1"/>
</dbReference>
<dbReference type="PANTHER" id="PTHR30085">
    <property type="entry name" value="AMINO ACID ABC TRANSPORTER PERMEASE"/>
    <property type="match status" value="1"/>
</dbReference>
<evidence type="ECO:0000256" key="3">
    <source>
        <dbReference type="ARBA" id="ARBA00022729"/>
    </source>
</evidence>
<protein>
    <recommendedName>
        <fullName evidence="5">Solute-binding protein family 3/N-terminal domain-containing protein</fullName>
    </recommendedName>
</protein>
<dbReference type="SUPFAM" id="SSF53850">
    <property type="entry name" value="Periplasmic binding protein-like II"/>
    <property type="match status" value="1"/>
</dbReference>
<dbReference type="eggNOG" id="COG0834">
    <property type="taxonomic scope" value="Bacteria"/>
</dbReference>
<evidence type="ECO:0000256" key="1">
    <source>
        <dbReference type="ARBA" id="ARBA00010333"/>
    </source>
</evidence>
<keyword evidence="3 4" id="KW-0732">Signal</keyword>
<dbReference type="Proteomes" id="UP000027178">
    <property type="component" value="Unassembled WGS sequence"/>
</dbReference>
<evidence type="ECO:0000313" key="7">
    <source>
        <dbReference type="Proteomes" id="UP000027178"/>
    </source>
</evidence>
<sequence length="292" mass="31904">MHAPRPVRLAACLLLLATAAFGCSDDSKPDPFDSDPIKIGFKDGRPGMSVLTSKGNYDGFEPHVAQKVVQGLLHRDFTSLPVTTANWKGALLDGKTNHNKVDLVIADISEREDLKKDFDLAGPYLQTPLGVLLKASDTREINKAEDLRPLAVCAQEDTTAYNTLVQNGGRPPVTGTDLNACMERLNDGTADAVLADYVVLQGIAINSGTGTQHTYRVARKARIGKPQYLMMMLPKGHQKACELLRQAIADYLEDTDWTTTLKEDLGLDDFTNEEIRDTFRPVTTSVGDRCSA</sequence>
<evidence type="ECO:0000313" key="6">
    <source>
        <dbReference type="EMBL" id="KDN86376.1"/>
    </source>
</evidence>
<dbReference type="GO" id="GO:0030288">
    <property type="term" value="C:outer membrane-bounded periplasmic space"/>
    <property type="evidence" value="ECO:0007669"/>
    <property type="project" value="TreeGrafter"/>
</dbReference>
<feature type="domain" description="Solute-binding protein family 3/N-terminal" evidence="5">
    <location>
        <begin position="36"/>
        <end position="264"/>
    </location>
</feature>
<dbReference type="Pfam" id="PF00497">
    <property type="entry name" value="SBP_bac_3"/>
    <property type="match status" value="1"/>
</dbReference>
<feature type="signal peptide" evidence="4">
    <location>
        <begin position="1"/>
        <end position="22"/>
    </location>
</feature>
<dbReference type="HOGENOM" id="CLU_019602_18_4_11"/>
<gene>
    <name evidence="6" type="ORF">KCH_21930</name>
</gene>
<dbReference type="AlphaFoldDB" id="A0A066Z7R1"/>
<keyword evidence="2" id="KW-0813">Transport</keyword>
<evidence type="ECO:0000256" key="4">
    <source>
        <dbReference type="SAM" id="SignalP"/>
    </source>
</evidence>
<accession>A0A066Z7R1</accession>
<dbReference type="GO" id="GO:0005576">
    <property type="term" value="C:extracellular region"/>
    <property type="evidence" value="ECO:0007669"/>
    <property type="project" value="TreeGrafter"/>
</dbReference>
<evidence type="ECO:0000259" key="5">
    <source>
        <dbReference type="SMART" id="SM00062"/>
    </source>
</evidence>
<keyword evidence="7" id="KW-1185">Reference proteome</keyword>
<reference evidence="6 7" key="1">
    <citation type="submission" date="2014-05" db="EMBL/GenBank/DDBJ databases">
        <title>Draft Genome Sequence of Kitasatospora cheerisanensis KCTC 2395.</title>
        <authorList>
            <person name="Nam D.H."/>
        </authorList>
    </citation>
    <scope>NUCLEOTIDE SEQUENCE [LARGE SCALE GENOMIC DNA]</scope>
    <source>
        <strain evidence="6 7">KCTC 2395</strain>
    </source>
</reference>
<dbReference type="PROSITE" id="PS51257">
    <property type="entry name" value="PROKAR_LIPOPROTEIN"/>
    <property type="match status" value="1"/>
</dbReference>
<evidence type="ECO:0000256" key="2">
    <source>
        <dbReference type="ARBA" id="ARBA00022448"/>
    </source>
</evidence>
<dbReference type="PATRIC" id="fig|1348663.4.peg.2121"/>
<organism evidence="6 7">
    <name type="scientific">Kitasatospora cheerisanensis KCTC 2395</name>
    <dbReference type="NCBI Taxonomy" id="1348663"/>
    <lineage>
        <taxon>Bacteria</taxon>
        <taxon>Bacillati</taxon>
        <taxon>Actinomycetota</taxon>
        <taxon>Actinomycetes</taxon>
        <taxon>Kitasatosporales</taxon>
        <taxon>Streptomycetaceae</taxon>
        <taxon>Kitasatospora</taxon>
    </lineage>
</organism>
<name>A0A066Z7R1_9ACTN</name>
<dbReference type="InterPro" id="IPR001638">
    <property type="entry name" value="Solute-binding_3/MltF_N"/>
</dbReference>
<comment type="similarity">
    <text evidence="1">Belongs to the bacterial solute-binding protein 3 family.</text>
</comment>
<feature type="chain" id="PRO_5001632253" description="Solute-binding protein family 3/N-terminal domain-containing protein" evidence="4">
    <location>
        <begin position="23"/>
        <end position="292"/>
    </location>
</feature>
<dbReference type="InterPro" id="IPR051455">
    <property type="entry name" value="Bact_solute-bind_prot3"/>
</dbReference>
<dbReference type="OrthoDB" id="3229768at2"/>
<dbReference type="RefSeq" id="WP_035861750.1">
    <property type="nucleotide sequence ID" value="NZ_KK853997.1"/>
</dbReference>
<comment type="caution">
    <text evidence="6">The sequence shown here is derived from an EMBL/GenBank/DDBJ whole genome shotgun (WGS) entry which is preliminary data.</text>
</comment>
<dbReference type="PANTHER" id="PTHR30085:SF6">
    <property type="entry name" value="ABC TRANSPORTER GLUTAMINE-BINDING PROTEIN GLNH"/>
    <property type="match status" value="1"/>
</dbReference>
<proteinExistence type="inferred from homology"/>
<dbReference type="GO" id="GO:0006865">
    <property type="term" value="P:amino acid transport"/>
    <property type="evidence" value="ECO:0007669"/>
    <property type="project" value="TreeGrafter"/>
</dbReference>
<dbReference type="EMBL" id="JNBY01000073">
    <property type="protein sequence ID" value="KDN86376.1"/>
    <property type="molecule type" value="Genomic_DNA"/>
</dbReference>
<dbReference type="Gene3D" id="3.40.190.10">
    <property type="entry name" value="Periplasmic binding protein-like II"/>
    <property type="match status" value="2"/>
</dbReference>